<dbReference type="Proteomes" id="UP001213907">
    <property type="component" value="Chromosome"/>
</dbReference>
<dbReference type="EMBL" id="CP113162">
    <property type="protein sequence ID" value="WEF51975.1"/>
    <property type="molecule type" value="Genomic_DNA"/>
</dbReference>
<proteinExistence type="predicted"/>
<dbReference type="RefSeq" id="WP_275247554.1">
    <property type="nucleotide sequence ID" value="NZ_BAABDX010000001.1"/>
</dbReference>
<evidence type="ECO:0000313" key="1">
    <source>
        <dbReference type="EMBL" id="WEF51975.1"/>
    </source>
</evidence>
<name>A0ABY8BTI1_AFICR</name>
<gene>
    <name evidence="1" type="ORF">AFIC_000432</name>
</gene>
<reference evidence="1 2" key="1">
    <citation type="submission" date="2022-11" db="EMBL/GenBank/DDBJ databases">
        <authorList>
            <person name="Siebert D."/>
            <person name="Busche T."/>
            <person name="Saydam E."/>
            <person name="Kalinowski J."/>
            <person name="Ruckert C."/>
            <person name="Blombach B."/>
        </authorList>
    </citation>
    <scope>NUCLEOTIDE SEQUENCE [LARGE SCALE GENOMIC DNA]</scope>
    <source>
        <strain evidence="1 2">DSM 1083</strain>
    </source>
</reference>
<dbReference type="Pfam" id="PF19570">
    <property type="entry name" value="DUF6088"/>
    <property type="match status" value="1"/>
</dbReference>
<keyword evidence="2" id="KW-1185">Reference proteome</keyword>
<dbReference type="InterPro" id="IPR045738">
    <property type="entry name" value="DUF6088"/>
</dbReference>
<protein>
    <submittedName>
        <fullName evidence="1">DUF6088 family protein</fullName>
    </submittedName>
</protein>
<organism evidence="1 2">
    <name type="scientific">Afipia carboxydohydrogena</name>
    <name type="common">Pseudomonas carboxydohydrogena</name>
    <dbReference type="NCBI Taxonomy" id="290"/>
    <lineage>
        <taxon>Bacteria</taxon>
        <taxon>Pseudomonadati</taxon>
        <taxon>Pseudomonadota</taxon>
        <taxon>Alphaproteobacteria</taxon>
        <taxon>Hyphomicrobiales</taxon>
        <taxon>Nitrobacteraceae</taxon>
        <taxon>Afipia</taxon>
    </lineage>
</organism>
<accession>A0ABY8BTI1</accession>
<evidence type="ECO:0000313" key="2">
    <source>
        <dbReference type="Proteomes" id="UP001213907"/>
    </source>
</evidence>
<sequence length="226" mass="24920">MSHISDMATAAQTVDLRGQILQRIAKDAAAVWTPADFADLAGRAAVDKALQRLAASGDLRRIDRGLYDKPGSNKLTGKPTVPNYQAVIQAVARRDNVRFVVDGMTAANDLGLTTAVPAKIEVLVDSRLKSIKLGNQEIRFKPAAVSRLTWAGRPGMRVVQALYWLQDMMLRDGERERIASILRRVFADPKHGQAIQDDLRKGIGALPIWMQNFLRPLLFDSEPPPS</sequence>